<dbReference type="Proteomes" id="UP000789901">
    <property type="component" value="Unassembled WGS sequence"/>
</dbReference>
<feature type="compositionally biased region" description="Basic and acidic residues" evidence="1">
    <location>
        <begin position="44"/>
        <end position="53"/>
    </location>
</feature>
<protein>
    <submittedName>
        <fullName evidence="2">30357_t:CDS:1</fullName>
    </submittedName>
</protein>
<feature type="compositionally biased region" description="Basic and acidic residues" evidence="1">
    <location>
        <begin position="144"/>
        <end position="159"/>
    </location>
</feature>
<feature type="region of interest" description="Disordered" evidence="1">
    <location>
        <begin position="143"/>
        <end position="182"/>
    </location>
</feature>
<evidence type="ECO:0000313" key="3">
    <source>
        <dbReference type="Proteomes" id="UP000789901"/>
    </source>
</evidence>
<reference evidence="2 3" key="1">
    <citation type="submission" date="2021-06" db="EMBL/GenBank/DDBJ databases">
        <authorList>
            <person name="Kallberg Y."/>
            <person name="Tangrot J."/>
            <person name="Rosling A."/>
        </authorList>
    </citation>
    <scope>NUCLEOTIDE SEQUENCE [LARGE SCALE GENOMIC DNA]</scope>
    <source>
        <strain evidence="2 3">120-4 pot B 10/14</strain>
    </source>
</reference>
<feature type="region of interest" description="Disordered" evidence="1">
    <location>
        <begin position="1"/>
        <end position="53"/>
    </location>
</feature>
<feature type="compositionally biased region" description="Polar residues" evidence="1">
    <location>
        <begin position="1"/>
        <end position="24"/>
    </location>
</feature>
<evidence type="ECO:0000313" key="2">
    <source>
        <dbReference type="EMBL" id="CAG8754056.1"/>
    </source>
</evidence>
<gene>
    <name evidence="2" type="ORF">GMARGA_LOCUS16718</name>
</gene>
<name>A0ABN7VBG7_GIGMA</name>
<proteinExistence type="predicted"/>
<dbReference type="EMBL" id="CAJVQB010012251">
    <property type="protein sequence ID" value="CAG8754056.1"/>
    <property type="molecule type" value="Genomic_DNA"/>
</dbReference>
<keyword evidence="3" id="KW-1185">Reference proteome</keyword>
<sequence length="182" mass="21299">MNKQEQSLLPNISLNQPNNNSVYLNSRHEEDKQRKSHKKKRLERHQEAKSIDKDQLSANDQKLLCNFHNIMTKLCNNLCGICNERFPSIELFKEEYSHYYIRKAYQKSFLRKQHGPSLIIDHLPQISNNQSIYEKNNYSNINKSNEHLANSDDKSDDSISRTFVPALPPRNSENEAINNTLN</sequence>
<feature type="compositionally biased region" description="Basic residues" evidence="1">
    <location>
        <begin position="34"/>
        <end position="43"/>
    </location>
</feature>
<organism evidence="2 3">
    <name type="scientific">Gigaspora margarita</name>
    <dbReference type="NCBI Taxonomy" id="4874"/>
    <lineage>
        <taxon>Eukaryota</taxon>
        <taxon>Fungi</taxon>
        <taxon>Fungi incertae sedis</taxon>
        <taxon>Mucoromycota</taxon>
        <taxon>Glomeromycotina</taxon>
        <taxon>Glomeromycetes</taxon>
        <taxon>Diversisporales</taxon>
        <taxon>Gigasporaceae</taxon>
        <taxon>Gigaspora</taxon>
    </lineage>
</organism>
<evidence type="ECO:0000256" key="1">
    <source>
        <dbReference type="SAM" id="MobiDB-lite"/>
    </source>
</evidence>
<accession>A0ABN7VBG7</accession>
<comment type="caution">
    <text evidence="2">The sequence shown here is derived from an EMBL/GenBank/DDBJ whole genome shotgun (WGS) entry which is preliminary data.</text>
</comment>